<dbReference type="EMBL" id="RBZP01000007">
    <property type="protein sequence ID" value="RKQ33184.1"/>
    <property type="molecule type" value="Genomic_DNA"/>
</dbReference>
<evidence type="ECO:0000256" key="6">
    <source>
        <dbReference type="ARBA" id="ARBA00023136"/>
    </source>
</evidence>
<evidence type="ECO:0000256" key="4">
    <source>
        <dbReference type="ARBA" id="ARBA00022692"/>
    </source>
</evidence>
<proteinExistence type="inferred from homology"/>
<dbReference type="PANTHER" id="PTHR33406">
    <property type="entry name" value="MEMBRANE PROTEIN MJ1562-RELATED"/>
    <property type="match status" value="1"/>
</dbReference>
<dbReference type="Gene3D" id="1.20.1640.10">
    <property type="entry name" value="Multidrug efflux transporter AcrB transmembrane domain"/>
    <property type="match status" value="1"/>
</dbReference>
<name>A0A495A1D9_9BACI</name>
<organism evidence="10 11">
    <name type="scientific">Oceanobacillus halophilus</name>
    <dbReference type="NCBI Taxonomy" id="930130"/>
    <lineage>
        <taxon>Bacteria</taxon>
        <taxon>Bacillati</taxon>
        <taxon>Bacillota</taxon>
        <taxon>Bacilli</taxon>
        <taxon>Bacillales</taxon>
        <taxon>Bacillaceae</taxon>
        <taxon>Oceanobacillus</taxon>
    </lineage>
</organism>
<accession>A0A495A1D9</accession>
<dbReference type="SUPFAM" id="SSF58104">
    <property type="entry name" value="Methyl-accepting chemotaxis protein (MCP) signaling domain"/>
    <property type="match status" value="1"/>
</dbReference>
<dbReference type="SUPFAM" id="SSF82866">
    <property type="entry name" value="Multidrug efflux transporter AcrB transmembrane domain"/>
    <property type="match status" value="1"/>
</dbReference>
<keyword evidence="5 8" id="KW-1133">Transmembrane helix</keyword>
<comment type="caution">
    <text evidence="10">The sequence shown here is derived from an EMBL/GenBank/DDBJ whole genome shotgun (WGS) entry which is preliminary data.</text>
</comment>
<evidence type="ECO:0000259" key="9">
    <source>
        <dbReference type="Pfam" id="PF03176"/>
    </source>
</evidence>
<evidence type="ECO:0000313" key="11">
    <source>
        <dbReference type="Proteomes" id="UP000269301"/>
    </source>
</evidence>
<dbReference type="RefSeq" id="WP_121204346.1">
    <property type="nucleotide sequence ID" value="NZ_RBZP01000007.1"/>
</dbReference>
<evidence type="ECO:0000256" key="7">
    <source>
        <dbReference type="SAM" id="Coils"/>
    </source>
</evidence>
<feature type="domain" description="Membrane transport protein MMPL" evidence="9">
    <location>
        <begin position="333"/>
        <end position="577"/>
    </location>
</feature>
<keyword evidence="6 8" id="KW-0472">Membrane</keyword>
<dbReference type="OrthoDB" id="9809027at2"/>
<comment type="subcellular location">
    <subcellularLocation>
        <location evidence="1">Cell membrane</location>
        <topology evidence="1">Multi-pass membrane protein</topology>
    </subcellularLocation>
</comment>
<feature type="transmembrane region" description="Helical" evidence="8">
    <location>
        <begin position="519"/>
        <end position="539"/>
    </location>
</feature>
<feature type="transmembrane region" description="Helical" evidence="8">
    <location>
        <begin position="545"/>
        <end position="563"/>
    </location>
</feature>
<protein>
    <recommendedName>
        <fullName evidence="9">Membrane transport protein MMPL domain-containing protein</fullName>
    </recommendedName>
</protein>
<keyword evidence="11" id="KW-1185">Reference proteome</keyword>
<gene>
    <name evidence="10" type="ORF">D8M06_10415</name>
</gene>
<feature type="transmembrane region" description="Helical" evidence="8">
    <location>
        <begin position="494"/>
        <end position="512"/>
    </location>
</feature>
<dbReference type="GO" id="GO:0005886">
    <property type="term" value="C:plasma membrane"/>
    <property type="evidence" value="ECO:0007669"/>
    <property type="project" value="UniProtKB-SubCell"/>
</dbReference>
<keyword evidence="3" id="KW-1003">Cell membrane</keyword>
<reference evidence="10 11" key="1">
    <citation type="journal article" date="2016" name="Int. J. Syst. Evol. Microbiol.">
        <title>Oceanobacillus halophilus sp. nov., a novel moderately halophilic bacterium from a hypersaline lake.</title>
        <authorList>
            <person name="Amoozegar M.A."/>
            <person name="Bagheri M."/>
            <person name="Makhdoumi A."/>
            <person name="Nikou M.M."/>
            <person name="Fazeli S.A.S."/>
            <person name="Schumann P."/>
            <person name="Sproer C."/>
            <person name="Sanchez-Porro C."/>
            <person name="Ventosa A."/>
        </authorList>
    </citation>
    <scope>NUCLEOTIDE SEQUENCE [LARGE SCALE GENOMIC DNA]</scope>
    <source>
        <strain evidence="10 11">DSM 23996</strain>
    </source>
</reference>
<dbReference type="Pfam" id="PF03176">
    <property type="entry name" value="MMPL"/>
    <property type="match status" value="1"/>
</dbReference>
<dbReference type="AlphaFoldDB" id="A0A495A1D9"/>
<dbReference type="Proteomes" id="UP000269301">
    <property type="component" value="Unassembled WGS sequence"/>
</dbReference>
<evidence type="ECO:0000256" key="8">
    <source>
        <dbReference type="SAM" id="Phobius"/>
    </source>
</evidence>
<sequence>MNMLKRLANKLSNYPMKSIFIMAIMVILLAVGVKDVFMATGNDTLVESNSDVYQANLMLEDEFGGESIIVLYESKNLLTTDHLKHMKGLDEVLQSNDSIYSILSPVTLVEEIANNQSVTFKDGISETIDGLNEMGSRLTDISVKLKGNGESDQEFSLPELEEPQLPELAESSVAELGGAENQLQEVVEIQLPDMEEQMVELNEGFSNIIGAQENLEEGTTNLLDGYAEFGRQTNELGENLSELAERMEDPAQKQQLQEAVQALIQLSQQMTQVSEDSAQLPGITNQTIKGLNNIQKKLDEQINQQNTQLEQIQEGKQEQQEQFKQELKEQQEAQKEQIQAQMNEQWVEKEKEMQVLKKEIEGKQTEQEEMLSQLADGLAEMGENVQNISESMETIYEYSDIMTPGIPESQETLDNMIYNNDDELRPMFEEVVIDDQYMTMLIKLNGDAEDAEKTEVIDSINNYFTTEEIKTAETMVSGKPVLDHATRSSMQESIQTMMVLALIIMVIVLSIVFKVRWRLLPLVTVLIAVIGTVGLMGWLQIPITMVSMAVFPILIGLGIDYAIQFQNRYAEEMAKEDSNE</sequence>
<feature type="coiled-coil region" evidence="7">
    <location>
        <begin position="256"/>
        <end position="373"/>
    </location>
</feature>
<evidence type="ECO:0000256" key="3">
    <source>
        <dbReference type="ARBA" id="ARBA00022475"/>
    </source>
</evidence>
<dbReference type="PANTHER" id="PTHR33406:SF6">
    <property type="entry name" value="MEMBRANE PROTEIN YDGH-RELATED"/>
    <property type="match status" value="1"/>
</dbReference>
<dbReference type="InterPro" id="IPR050545">
    <property type="entry name" value="Mycobact_MmpL"/>
</dbReference>
<comment type="similarity">
    <text evidence="2">Belongs to the resistance-nodulation-cell division (RND) (TC 2.A.6) family. MmpL subfamily.</text>
</comment>
<evidence type="ECO:0000256" key="2">
    <source>
        <dbReference type="ARBA" id="ARBA00010157"/>
    </source>
</evidence>
<dbReference type="InterPro" id="IPR004869">
    <property type="entry name" value="MMPL_dom"/>
</dbReference>
<evidence type="ECO:0000256" key="1">
    <source>
        <dbReference type="ARBA" id="ARBA00004651"/>
    </source>
</evidence>
<keyword evidence="7" id="KW-0175">Coiled coil</keyword>
<evidence type="ECO:0000313" key="10">
    <source>
        <dbReference type="EMBL" id="RKQ33184.1"/>
    </source>
</evidence>
<keyword evidence="4 8" id="KW-0812">Transmembrane</keyword>
<evidence type="ECO:0000256" key="5">
    <source>
        <dbReference type="ARBA" id="ARBA00022989"/>
    </source>
</evidence>